<protein>
    <recommendedName>
        <fullName evidence="3">NAD(P)-binding Rossmann-like domain-containing protein</fullName>
    </recommendedName>
</protein>
<keyword evidence="2" id="KW-1185">Reference proteome</keyword>
<proteinExistence type="predicted"/>
<dbReference type="EMBL" id="JBHTJV010000009">
    <property type="protein sequence ID" value="MFD0916753.1"/>
    <property type="molecule type" value="Genomic_DNA"/>
</dbReference>
<dbReference type="InterPro" id="IPR036188">
    <property type="entry name" value="FAD/NAD-bd_sf"/>
</dbReference>
<name>A0ABW3FG90_9HYPH</name>
<dbReference type="RefSeq" id="WP_377212603.1">
    <property type="nucleotide sequence ID" value="NZ_JBHTJV010000009.1"/>
</dbReference>
<comment type="caution">
    <text evidence="1">The sequence shown here is derived from an EMBL/GenBank/DDBJ whole genome shotgun (WGS) entry which is preliminary data.</text>
</comment>
<reference evidence="2" key="1">
    <citation type="journal article" date="2019" name="Int. J. Syst. Evol. Microbiol.">
        <title>The Global Catalogue of Microorganisms (GCM) 10K type strain sequencing project: providing services to taxonomists for standard genome sequencing and annotation.</title>
        <authorList>
            <consortium name="The Broad Institute Genomics Platform"/>
            <consortium name="The Broad Institute Genome Sequencing Center for Infectious Disease"/>
            <person name="Wu L."/>
            <person name="Ma J."/>
        </authorList>
    </citation>
    <scope>NUCLEOTIDE SEQUENCE [LARGE SCALE GENOMIC DNA]</scope>
    <source>
        <strain evidence="2">CCUG 60023</strain>
    </source>
</reference>
<accession>A0ABW3FG90</accession>
<dbReference type="SUPFAM" id="SSF51905">
    <property type="entry name" value="FAD/NAD(P)-binding domain"/>
    <property type="match status" value="1"/>
</dbReference>
<sequence>MTKTDLSTDYLIVGSGAVGMAFADSLLTDSDADMIIVDRFQKPGGHWNLAYPFVTLHQPSAFYGVSSTELSNGKLDEVGLNKGLGSLASGAEVNAYFDRVMQERFLPSGRVRYFPMSDYRGDGTFASLLTGEERKVSAKKFVDATYLKTTIPATHTPSFSVESGVRFMPLNDLPTISDRPDGFVVIGGGKTGMDACIWLLENGVDPDAITWIISRDGWMLDRQNTQAGIEFFHHTMEAQARQFEAIAAADSVEDLFDRLEEAGVLLRLDKNVRPSMFHGATISQAELAQLRRITNVVRKGRVSHIGLNEITLAYGSIATTPNTVHVDCSASAISNLATKPIFQGDTITPQTVRSYQPVFSAALIAHVEATRETEAEKNRLCGVVPLPNHDTDWIRMMIPFMMNQYNWSMDPDMKAWLRSNRLDGFSAMVSGIAEDDHEKRAVIQRMKDNSMPAMAKLQQFVSTLEKSDTCCPTG</sequence>
<organism evidence="1 2">
    <name type="scientific">Pseudahrensia aquimaris</name>
    <dbReference type="NCBI Taxonomy" id="744461"/>
    <lineage>
        <taxon>Bacteria</taxon>
        <taxon>Pseudomonadati</taxon>
        <taxon>Pseudomonadota</taxon>
        <taxon>Alphaproteobacteria</taxon>
        <taxon>Hyphomicrobiales</taxon>
        <taxon>Ahrensiaceae</taxon>
        <taxon>Pseudahrensia</taxon>
    </lineage>
</organism>
<gene>
    <name evidence="1" type="ORF">ACFQ14_10070</name>
</gene>
<evidence type="ECO:0000313" key="1">
    <source>
        <dbReference type="EMBL" id="MFD0916753.1"/>
    </source>
</evidence>
<evidence type="ECO:0008006" key="3">
    <source>
        <dbReference type="Google" id="ProtNLM"/>
    </source>
</evidence>
<dbReference type="Gene3D" id="3.50.50.60">
    <property type="entry name" value="FAD/NAD(P)-binding domain"/>
    <property type="match status" value="1"/>
</dbReference>
<dbReference type="Proteomes" id="UP001597101">
    <property type="component" value="Unassembled WGS sequence"/>
</dbReference>
<evidence type="ECO:0000313" key="2">
    <source>
        <dbReference type="Proteomes" id="UP001597101"/>
    </source>
</evidence>